<evidence type="ECO:0000313" key="2">
    <source>
        <dbReference type="Proteomes" id="UP000190367"/>
    </source>
</evidence>
<dbReference type="InterPro" id="IPR036249">
    <property type="entry name" value="Thioredoxin-like_sf"/>
</dbReference>
<evidence type="ECO:0000313" key="1">
    <source>
        <dbReference type="EMBL" id="SKA47027.1"/>
    </source>
</evidence>
<dbReference type="EMBL" id="FUWZ01000008">
    <property type="protein sequence ID" value="SKA47027.1"/>
    <property type="molecule type" value="Genomic_DNA"/>
</dbReference>
<reference evidence="2" key="1">
    <citation type="submission" date="2017-02" db="EMBL/GenBank/DDBJ databases">
        <authorList>
            <person name="Varghese N."/>
            <person name="Submissions S."/>
        </authorList>
    </citation>
    <scope>NUCLEOTIDE SEQUENCE [LARGE SCALE GENOMIC DNA]</scope>
    <source>
        <strain evidence="2">DSM 22224</strain>
    </source>
</reference>
<dbReference type="STRING" id="634771.SAMN04488128_10878"/>
<name>A0A1T4U2U1_9BACT</name>
<proteinExistence type="predicted"/>
<gene>
    <name evidence="1" type="ORF">SAMN04488128_10878</name>
</gene>
<dbReference type="PANTHER" id="PTHR42852:SF13">
    <property type="entry name" value="PROTEIN DIPZ"/>
    <property type="match status" value="1"/>
</dbReference>
<dbReference type="Gene3D" id="3.40.30.10">
    <property type="entry name" value="Glutaredoxin"/>
    <property type="match status" value="1"/>
</dbReference>
<dbReference type="PANTHER" id="PTHR42852">
    <property type="entry name" value="THIOL:DISULFIDE INTERCHANGE PROTEIN DSBE"/>
    <property type="match status" value="1"/>
</dbReference>
<dbReference type="Proteomes" id="UP000190367">
    <property type="component" value="Unassembled WGS sequence"/>
</dbReference>
<sequence length="392" mass="45357">MNHNAEEANLLSAFNDKPLIIDFWFIRCAPCLEAMLRLDSLQKVYHNQFNILLATSEKEEDVKAFFQRNKKFRDFNHPIVYSAHSNSNLKKLFPHTGEPHEVWIGKEGIVKAITSSYEITPENIQKFLLNENLNIPEKKDILDEKYAMGGQPLLMTDEERNAGKRKLYYSWIGAADPQVPSLVTGQLNIQTNEQKIICQNTPITGLYQIAYRTYRSKTQIENEEVIKVTNQSKDSLNFTPDSRTQKNLFCYEIFMRDTTDAKIRTRMQKELDDFFNLKSEIKQGNIPYYILSRLKKDTLQIFKPEVKTAGYIQDEGDTIYIRNVAILSVVRNKLYNKLQHSIINETGYNGKIDLAIPKTANIETIRHALNNYGLDINLEMRPGNIVILKDAH</sequence>
<keyword evidence="2" id="KW-1185">Reference proteome</keyword>
<organism evidence="1 2">
    <name type="scientific">Chitinophaga eiseniae</name>
    <dbReference type="NCBI Taxonomy" id="634771"/>
    <lineage>
        <taxon>Bacteria</taxon>
        <taxon>Pseudomonadati</taxon>
        <taxon>Bacteroidota</taxon>
        <taxon>Chitinophagia</taxon>
        <taxon>Chitinophagales</taxon>
        <taxon>Chitinophagaceae</taxon>
        <taxon>Chitinophaga</taxon>
    </lineage>
</organism>
<protein>
    <recommendedName>
        <fullName evidence="3">Thiol-disulfide isomerase or thioredoxin</fullName>
    </recommendedName>
</protein>
<dbReference type="AlphaFoldDB" id="A0A1T4U2U1"/>
<dbReference type="CDD" id="cd02966">
    <property type="entry name" value="TlpA_like_family"/>
    <property type="match status" value="1"/>
</dbReference>
<accession>A0A1T4U2U1</accession>
<dbReference type="InterPro" id="IPR050553">
    <property type="entry name" value="Thioredoxin_ResA/DsbE_sf"/>
</dbReference>
<dbReference type="SUPFAM" id="SSF52833">
    <property type="entry name" value="Thioredoxin-like"/>
    <property type="match status" value="1"/>
</dbReference>
<evidence type="ECO:0008006" key="3">
    <source>
        <dbReference type="Google" id="ProtNLM"/>
    </source>
</evidence>